<dbReference type="RefSeq" id="WP_012832447.1">
    <property type="nucleotide sequence ID" value="NC_013441.1"/>
</dbReference>
<proteinExistence type="predicted"/>
<dbReference type="AlphaFoldDB" id="D0LEE1"/>
<evidence type="ECO:0000313" key="2">
    <source>
        <dbReference type="Proteomes" id="UP000001219"/>
    </source>
</evidence>
<reference evidence="1 2" key="2">
    <citation type="journal article" date="2010" name="Stand. Genomic Sci.">
        <title>Complete genome sequence of Gordonia bronchialis type strain (3410).</title>
        <authorList>
            <person name="Ivanova N."/>
            <person name="Sikorski J."/>
            <person name="Jando M."/>
            <person name="Lapidus A."/>
            <person name="Nolan M."/>
            <person name="Lucas S."/>
            <person name="Del Rio T.G."/>
            <person name="Tice H."/>
            <person name="Copeland A."/>
            <person name="Cheng J.F."/>
            <person name="Chen F."/>
            <person name="Bruce D."/>
            <person name="Goodwin L."/>
            <person name="Pitluck S."/>
            <person name="Mavromatis K."/>
            <person name="Ovchinnikova G."/>
            <person name="Pati A."/>
            <person name="Chen A."/>
            <person name="Palaniappan K."/>
            <person name="Land M."/>
            <person name="Hauser L."/>
            <person name="Chang Y.J."/>
            <person name="Jeffries C.D."/>
            <person name="Chain P."/>
            <person name="Saunders E."/>
            <person name="Han C."/>
            <person name="Detter J.C."/>
            <person name="Brettin T."/>
            <person name="Rohde M."/>
            <person name="Goker M."/>
            <person name="Bristow J."/>
            <person name="Eisen J.A."/>
            <person name="Markowitz V."/>
            <person name="Hugenholtz P."/>
            <person name="Klenk H.P."/>
            <person name="Kyrpides N.C."/>
        </authorList>
    </citation>
    <scope>NUCLEOTIDE SEQUENCE [LARGE SCALE GENOMIC DNA]</scope>
    <source>
        <strain evidence="2">ATCC 25592 / DSM 43247 / BCRC 13721 / JCM 3198 / KCTC 3076 / NBRC 16047 / NCTC 10667</strain>
    </source>
</reference>
<gene>
    <name evidence="1" type="ordered locus">Gbro_0529</name>
</gene>
<dbReference type="STRING" id="526226.Gbro_0529"/>
<name>D0LEE1_GORB4</name>
<sequence>MLIDVPNMVGVANIDGPVHVDGPGLALVTLRAYTPGGARIGTRDQAIAIVDDLDSVRLVAVRDRPRWRPDPRIATVDRLMARVGPIDPTSTRSEE</sequence>
<accession>D0LEE1</accession>
<protein>
    <submittedName>
        <fullName evidence="1">Uncharacterized protein</fullName>
    </submittedName>
</protein>
<reference evidence="2" key="1">
    <citation type="submission" date="2009-10" db="EMBL/GenBank/DDBJ databases">
        <title>The complete chromosome of Gordonia bronchialis DSM 43247.</title>
        <authorList>
            <consortium name="US DOE Joint Genome Institute (JGI-PGF)"/>
            <person name="Lucas S."/>
            <person name="Copeland A."/>
            <person name="Lapidus A."/>
            <person name="Glavina del Rio T."/>
            <person name="Dalin E."/>
            <person name="Tice H."/>
            <person name="Bruce D."/>
            <person name="Goodwin L."/>
            <person name="Pitluck S."/>
            <person name="Kyrpides N."/>
            <person name="Mavromatis K."/>
            <person name="Ivanova N."/>
            <person name="Ovchinnikova G."/>
            <person name="Saunders E."/>
            <person name="Brettin T."/>
            <person name="Detter J.C."/>
            <person name="Han C."/>
            <person name="Larimer F."/>
            <person name="Land M."/>
            <person name="Hauser L."/>
            <person name="Markowitz V."/>
            <person name="Cheng J.-F."/>
            <person name="Hugenholtz P."/>
            <person name="Woyke T."/>
            <person name="Wu D."/>
            <person name="Jando M."/>
            <person name="Schneider S."/>
            <person name="Goeker M."/>
            <person name="Klenk H.-P."/>
            <person name="Eisen J.A."/>
        </authorList>
    </citation>
    <scope>NUCLEOTIDE SEQUENCE [LARGE SCALE GENOMIC DNA]</scope>
    <source>
        <strain evidence="2">ATCC 25592 / DSM 43247 / BCRC 13721 / JCM 3198 / KCTC 3076 / NBRC 16047 / NCTC 10667</strain>
    </source>
</reference>
<dbReference type="EMBL" id="CP001802">
    <property type="protein sequence ID" value="ACY19859.1"/>
    <property type="molecule type" value="Genomic_DNA"/>
</dbReference>
<dbReference type="Proteomes" id="UP000001219">
    <property type="component" value="Chromosome"/>
</dbReference>
<dbReference type="eggNOG" id="ENOG5031W7Q">
    <property type="taxonomic scope" value="Bacteria"/>
</dbReference>
<dbReference type="KEGG" id="gbr:Gbro_0529"/>
<organism evidence="1 2">
    <name type="scientific">Gordonia bronchialis (strain ATCC 25592 / DSM 43247 / BCRC 13721 / JCM 3198 / KCTC 3076 / NBRC 16047 / NCTC 10667)</name>
    <name type="common">Rhodococcus bronchialis</name>
    <dbReference type="NCBI Taxonomy" id="526226"/>
    <lineage>
        <taxon>Bacteria</taxon>
        <taxon>Bacillati</taxon>
        <taxon>Actinomycetota</taxon>
        <taxon>Actinomycetes</taxon>
        <taxon>Mycobacteriales</taxon>
        <taxon>Gordoniaceae</taxon>
        <taxon>Gordonia</taxon>
    </lineage>
</organism>
<evidence type="ECO:0000313" key="1">
    <source>
        <dbReference type="EMBL" id="ACY19859.1"/>
    </source>
</evidence>
<keyword evidence="2" id="KW-1185">Reference proteome</keyword>
<dbReference type="HOGENOM" id="CLU_2368912_0_0_11"/>